<gene>
    <name evidence="1" type="ORF">CTOB1V02_LOCUS7102</name>
</gene>
<dbReference type="EMBL" id="OB661947">
    <property type="protein sequence ID" value="CAD7229229.1"/>
    <property type="molecule type" value="Genomic_DNA"/>
</dbReference>
<evidence type="ECO:0000313" key="1">
    <source>
        <dbReference type="EMBL" id="CAD7229229.1"/>
    </source>
</evidence>
<sequence>MQVSAVDGLGETRGGRRPKQDRIVSQALRSWAIGEEYRPERKSDEFNLDGDLEEDIQDDDRSKLLISLGTITTSIPGASSLANGVVSIQGPLFLLYVVGMVGTAALFVYFIYQEVAFWNQDWWSVSNPDILNQDMLSPGLLWSIRAFRRLNLVVLTIGLIARAGIILRGNWIRDYFQALYHPLGSMAGMPSTSDSLFAIMEPAGLLSPSVATASLILEIVLIIVIAILRGPYLSFVSLICSFNLLYFPLLAGHIAKELFHRLQRLGSVTIASFTHGGGGNIISLSEIHNTYLKLHTAGVRLGRVFGIFLVASYLAIFAEIVVCFATGLKIGETCFWNYLPYFTFMYKDNACNAGDVVWFAFVCLRFAIHVVIFTVAAAQAYELQDQTSSPTAEDRSVW</sequence>
<proteinExistence type="predicted"/>
<accession>A0A7R8WHU6</accession>
<protein>
    <submittedName>
        <fullName evidence="1">Uncharacterized protein</fullName>
    </submittedName>
</protein>
<name>A0A7R8WHU6_9CRUS</name>
<dbReference type="AlphaFoldDB" id="A0A7R8WHU6"/>
<reference evidence="1" key="1">
    <citation type="submission" date="2020-11" db="EMBL/GenBank/DDBJ databases">
        <authorList>
            <person name="Tran Van P."/>
        </authorList>
    </citation>
    <scope>NUCLEOTIDE SEQUENCE</scope>
</reference>
<organism evidence="1">
    <name type="scientific">Cyprideis torosa</name>
    <dbReference type="NCBI Taxonomy" id="163714"/>
    <lineage>
        <taxon>Eukaryota</taxon>
        <taxon>Metazoa</taxon>
        <taxon>Ecdysozoa</taxon>
        <taxon>Arthropoda</taxon>
        <taxon>Crustacea</taxon>
        <taxon>Oligostraca</taxon>
        <taxon>Ostracoda</taxon>
        <taxon>Podocopa</taxon>
        <taxon>Podocopida</taxon>
        <taxon>Cytherocopina</taxon>
        <taxon>Cytheroidea</taxon>
        <taxon>Cytherideidae</taxon>
        <taxon>Cyprideis</taxon>
    </lineage>
</organism>